<dbReference type="STRING" id="436907.A7TFH7"/>
<keyword evidence="3" id="KW-0472">Membrane</keyword>
<evidence type="ECO:0000256" key="2">
    <source>
        <dbReference type="ARBA" id="ARBA00022679"/>
    </source>
</evidence>
<dbReference type="Proteomes" id="UP000000267">
    <property type="component" value="Unassembled WGS sequence"/>
</dbReference>
<dbReference type="PhylomeDB" id="A7TFH7"/>
<keyword evidence="5" id="KW-1185">Reference proteome</keyword>
<dbReference type="InParanoid" id="A7TFH7"/>
<dbReference type="RefSeq" id="XP_001646849.1">
    <property type="nucleotide sequence ID" value="XM_001646799.1"/>
</dbReference>
<accession>A7TFH7</accession>
<proteinExistence type="predicted"/>
<dbReference type="PANTHER" id="PTHR31306:SF10">
    <property type="entry name" value="ALPHA-1,6-MANNOSYLTRANSFERASE MNN11-RELATED"/>
    <property type="match status" value="1"/>
</dbReference>
<dbReference type="eggNOG" id="KOG4748">
    <property type="taxonomic scope" value="Eukaryota"/>
</dbReference>
<dbReference type="GeneID" id="5547317"/>
<keyword evidence="3" id="KW-0812">Transmembrane</keyword>
<evidence type="ECO:0008006" key="6">
    <source>
        <dbReference type="Google" id="ProtNLM"/>
    </source>
</evidence>
<dbReference type="OMA" id="IKTYNHF"/>
<dbReference type="GO" id="GO:0000136">
    <property type="term" value="C:mannan polymerase complex"/>
    <property type="evidence" value="ECO:0007669"/>
    <property type="project" value="EnsemblFungi"/>
</dbReference>
<keyword evidence="3" id="KW-1133">Transmembrane helix</keyword>
<dbReference type="PANTHER" id="PTHR31306">
    <property type="entry name" value="ALPHA-1,6-MANNOSYLTRANSFERASE MNN11-RELATED"/>
    <property type="match status" value="1"/>
</dbReference>
<gene>
    <name evidence="4" type="ORF">Kpol_2002p62</name>
</gene>
<dbReference type="AlphaFoldDB" id="A7TFH7"/>
<dbReference type="GO" id="GO:0000032">
    <property type="term" value="P:cell wall mannoprotein biosynthetic process"/>
    <property type="evidence" value="ECO:0007669"/>
    <property type="project" value="EnsemblFungi"/>
</dbReference>
<reference evidence="4 5" key="1">
    <citation type="journal article" date="2007" name="Proc. Natl. Acad. Sci. U.S.A.">
        <title>Independent sorting-out of thousands of duplicated gene pairs in two yeast species descended from a whole-genome duplication.</title>
        <authorList>
            <person name="Scannell D.R."/>
            <person name="Frank A.C."/>
            <person name="Conant G.C."/>
            <person name="Byrne K.P."/>
            <person name="Woolfit M."/>
            <person name="Wolfe K.H."/>
        </authorList>
    </citation>
    <scope>NUCLEOTIDE SEQUENCE [LARGE SCALE GENOMIC DNA]</scope>
    <source>
        <strain evidence="5">ATCC 22028 / DSM 70294 / BCRC 21397 / CBS 2163 / NBRC 10782 / NRRL Y-8283 / UCD 57-17</strain>
    </source>
</reference>
<feature type="transmembrane region" description="Helical" evidence="3">
    <location>
        <begin position="47"/>
        <end position="65"/>
    </location>
</feature>
<dbReference type="HOGENOM" id="CLU_021434_1_0_1"/>
<dbReference type="KEGG" id="vpo:Kpol_2002p62"/>
<dbReference type="EMBL" id="DS480383">
    <property type="protein sequence ID" value="EDO18991.1"/>
    <property type="molecule type" value="Genomic_DNA"/>
</dbReference>
<keyword evidence="2" id="KW-0808">Transferase</keyword>
<dbReference type="FunCoup" id="A7TFH7">
    <property type="interactions" value="118"/>
</dbReference>
<dbReference type="GO" id="GO:0006487">
    <property type="term" value="P:protein N-linked glycosylation"/>
    <property type="evidence" value="ECO:0007669"/>
    <property type="project" value="EnsemblFungi"/>
</dbReference>
<protein>
    <recommendedName>
        <fullName evidence="6">Alpha-1,6-mannosyltransferase MNN11</fullName>
    </recommendedName>
</protein>
<evidence type="ECO:0000256" key="3">
    <source>
        <dbReference type="SAM" id="Phobius"/>
    </source>
</evidence>
<dbReference type="InterPro" id="IPR008630">
    <property type="entry name" value="Glyco_trans_34"/>
</dbReference>
<dbReference type="OrthoDB" id="205108at2759"/>
<dbReference type="GO" id="GO:0000009">
    <property type="term" value="F:alpha-1,6-mannosyltransferase activity"/>
    <property type="evidence" value="ECO:0007669"/>
    <property type="project" value="EnsemblFungi"/>
</dbReference>
<organism evidence="5">
    <name type="scientific">Vanderwaltozyma polyspora (strain ATCC 22028 / DSM 70294 / BCRC 21397 / CBS 2163 / NBRC 10782 / NRRL Y-8283 / UCD 57-17)</name>
    <name type="common">Kluyveromyces polysporus</name>
    <dbReference type="NCBI Taxonomy" id="436907"/>
    <lineage>
        <taxon>Eukaryota</taxon>
        <taxon>Fungi</taxon>
        <taxon>Dikarya</taxon>
        <taxon>Ascomycota</taxon>
        <taxon>Saccharomycotina</taxon>
        <taxon>Saccharomycetes</taxon>
        <taxon>Saccharomycetales</taxon>
        <taxon>Saccharomycetaceae</taxon>
        <taxon>Vanderwaltozyma</taxon>
    </lineage>
</organism>
<evidence type="ECO:0000313" key="4">
    <source>
        <dbReference type="EMBL" id="EDO18991.1"/>
    </source>
</evidence>
<sequence length="424" mass="48717">MVMKPKSNLKVPSKHQRSWSSDLTSFLNGDPVYGYSNTLQKRLNVKIVSLITGFLLLFYIFSSLFSGGPPASTSITIKKSNYPAARGVYINEIQASSPLIYPHVDHAKVLKEIGIRGLYILRLQSNGDNRYVIKPDDKPLSDEEVKKTTDQVLLVKRSFLDHGKLVYRKENGPEVVVVTLIDFEKYDRATLVKIIQNRVDYAERHKYGVYIRWIQEFLPMLEAQNLQSGYDYIKPLVVRAAMHAFPSAKHVVFVDQRALFMDMNISIQKHVLDPKVVDMAIRRDIPVVANSNIKTYHNVKVENVKLLIPQGKDGNLDMSCFVTSTDSFGKRFFEFLGEPLIRNYNWNTFEQSVGHIFQWHSSFLARTAIVYPKLFSSVYNPEIKNKMDNVFEYTEGDLIISFKGCDQRGSCVKDINEYYELVKK</sequence>
<evidence type="ECO:0000256" key="1">
    <source>
        <dbReference type="ARBA" id="ARBA00022676"/>
    </source>
</evidence>
<dbReference type="Pfam" id="PF05637">
    <property type="entry name" value="Glyco_transf_34"/>
    <property type="match status" value="1"/>
</dbReference>
<name>A7TFH7_VANPO</name>
<keyword evidence="1" id="KW-0328">Glycosyltransferase</keyword>
<evidence type="ECO:0000313" key="5">
    <source>
        <dbReference type="Proteomes" id="UP000000267"/>
    </source>
</evidence>